<evidence type="ECO:0000313" key="2">
    <source>
        <dbReference type="Proteomes" id="UP000217289"/>
    </source>
</evidence>
<dbReference type="Proteomes" id="UP000217289">
    <property type="component" value="Chromosome"/>
</dbReference>
<protein>
    <submittedName>
        <fullName evidence="1">Uncharacterized protein</fullName>
    </submittedName>
</protein>
<dbReference type="KEGG" id="mbd:MEBOL_000519"/>
<accession>A0A286NVC9</accession>
<dbReference type="EMBL" id="CP022163">
    <property type="protein sequence ID" value="ATB27084.1"/>
    <property type="molecule type" value="Genomic_DNA"/>
</dbReference>
<sequence length="79" mass="8369">MWSTLMGLSLVVTGCRPTGDLSCSRDKDCLESEICHPDEGRCAILCVTNADCPATAPSCAAISDVHTTKICKCMTETCP</sequence>
<evidence type="ECO:0000313" key="1">
    <source>
        <dbReference type="EMBL" id="ATB27084.1"/>
    </source>
</evidence>
<proteinExistence type="predicted"/>
<gene>
    <name evidence="1" type="ORF">MEBOL_000519</name>
</gene>
<organism evidence="1 2">
    <name type="scientific">Melittangium boletus DSM 14713</name>
    <dbReference type="NCBI Taxonomy" id="1294270"/>
    <lineage>
        <taxon>Bacteria</taxon>
        <taxon>Pseudomonadati</taxon>
        <taxon>Myxococcota</taxon>
        <taxon>Myxococcia</taxon>
        <taxon>Myxococcales</taxon>
        <taxon>Cystobacterineae</taxon>
        <taxon>Archangiaceae</taxon>
        <taxon>Melittangium</taxon>
    </lineage>
</organism>
<reference evidence="1 2" key="1">
    <citation type="submission" date="2017-06" db="EMBL/GenBank/DDBJ databases">
        <authorList>
            <person name="Kim H.J."/>
            <person name="Triplett B.A."/>
        </authorList>
    </citation>
    <scope>NUCLEOTIDE SEQUENCE [LARGE SCALE GENOMIC DNA]</scope>
    <source>
        <strain evidence="1 2">DSM 14713</strain>
    </source>
</reference>
<keyword evidence="2" id="KW-1185">Reference proteome</keyword>
<dbReference type="AlphaFoldDB" id="A0A286NVC9"/>
<name>A0A286NVC9_9BACT</name>